<accession>A0A843WXR8</accession>
<name>A0A843WXR8_COLES</name>
<keyword evidence="2" id="KW-1185">Reference proteome</keyword>
<evidence type="ECO:0000313" key="2">
    <source>
        <dbReference type="Proteomes" id="UP000652761"/>
    </source>
</evidence>
<dbReference type="PROSITE" id="PS00141">
    <property type="entry name" value="ASP_PROTEASE"/>
    <property type="match status" value="1"/>
</dbReference>
<dbReference type="GO" id="GO:0004190">
    <property type="term" value="F:aspartic-type endopeptidase activity"/>
    <property type="evidence" value="ECO:0007669"/>
    <property type="project" value="InterPro"/>
</dbReference>
<organism evidence="1 2">
    <name type="scientific">Colocasia esculenta</name>
    <name type="common">Wild taro</name>
    <name type="synonym">Arum esculentum</name>
    <dbReference type="NCBI Taxonomy" id="4460"/>
    <lineage>
        <taxon>Eukaryota</taxon>
        <taxon>Viridiplantae</taxon>
        <taxon>Streptophyta</taxon>
        <taxon>Embryophyta</taxon>
        <taxon>Tracheophyta</taxon>
        <taxon>Spermatophyta</taxon>
        <taxon>Magnoliopsida</taxon>
        <taxon>Liliopsida</taxon>
        <taxon>Araceae</taxon>
        <taxon>Aroideae</taxon>
        <taxon>Colocasieae</taxon>
        <taxon>Colocasia</taxon>
    </lineage>
</organism>
<protein>
    <submittedName>
        <fullName evidence="1">Uncharacterized protein</fullName>
    </submittedName>
</protein>
<dbReference type="Proteomes" id="UP000652761">
    <property type="component" value="Unassembled WGS sequence"/>
</dbReference>
<reference evidence="1" key="1">
    <citation type="submission" date="2017-07" db="EMBL/GenBank/DDBJ databases">
        <title>Taro Niue Genome Assembly and Annotation.</title>
        <authorList>
            <person name="Atibalentja N."/>
            <person name="Keating K."/>
            <person name="Fields C.J."/>
        </authorList>
    </citation>
    <scope>NUCLEOTIDE SEQUENCE</scope>
    <source>
        <strain evidence="1">Niue_2</strain>
        <tissue evidence="1">Leaf</tissue>
    </source>
</reference>
<dbReference type="GO" id="GO:0006508">
    <property type="term" value="P:proteolysis"/>
    <property type="evidence" value="ECO:0007669"/>
    <property type="project" value="InterPro"/>
</dbReference>
<dbReference type="PANTHER" id="PTHR15503:SF45">
    <property type="entry name" value="RNA-DIRECTED DNA POLYMERASE HOMOLOG"/>
    <property type="match status" value="1"/>
</dbReference>
<dbReference type="AlphaFoldDB" id="A0A843WXR8"/>
<dbReference type="SUPFAM" id="SSF50630">
    <property type="entry name" value="Acid proteases"/>
    <property type="match status" value="1"/>
</dbReference>
<proteinExistence type="predicted"/>
<dbReference type="InterPro" id="IPR021109">
    <property type="entry name" value="Peptidase_aspartic_dom_sf"/>
</dbReference>
<dbReference type="Gene3D" id="2.40.70.10">
    <property type="entry name" value="Acid Proteases"/>
    <property type="match status" value="1"/>
</dbReference>
<dbReference type="CDD" id="cd00303">
    <property type="entry name" value="retropepsin_like"/>
    <property type="match status" value="1"/>
</dbReference>
<dbReference type="InterPro" id="IPR032567">
    <property type="entry name" value="RTL1-rel"/>
</dbReference>
<comment type="caution">
    <text evidence="1">The sequence shown here is derived from an EMBL/GenBank/DDBJ whole genome shotgun (WGS) entry which is preliminary data.</text>
</comment>
<dbReference type="InterPro" id="IPR001969">
    <property type="entry name" value="Aspartic_peptidase_AS"/>
</dbReference>
<dbReference type="Pfam" id="PF08284">
    <property type="entry name" value="RVP_2"/>
    <property type="match status" value="1"/>
</dbReference>
<dbReference type="OrthoDB" id="999913at2759"/>
<sequence length="332" mass="36709">MLKDQLGRAQNVPRRKGRLNAVIEADLPEEGGMVEGTNSIHSQPGFVLIDTGATYSFISTTFAATLPVKPVPLKSKIIVASPLGSEFELTHYLPKCETIIGGHNLPADLICLDMKGYDAILGVDWLIKYDVDVLFWKGTSVDTTWASVYTQSQPSPEGVLGRSLVSTLPDLVSTLPGQFCPKASVNTTWASVDTLSQMAQKVFWELSLVSTLPDPHGVDTSMGCVDTTFAKYCMFWSEMRARVSWLLMLAMYLVLPSFQRERLEEMGFGEVLRMERMRADAPLTQALRSRWDGEVTAFVFPLGHMIPDLEDGGRITGLRIYSHLGSGFTYPC</sequence>
<dbReference type="EMBL" id="NMUH01004557">
    <property type="protein sequence ID" value="MQM10041.1"/>
    <property type="molecule type" value="Genomic_DNA"/>
</dbReference>
<dbReference type="PANTHER" id="PTHR15503">
    <property type="entry name" value="LDOC1 RELATED"/>
    <property type="match status" value="1"/>
</dbReference>
<evidence type="ECO:0000313" key="1">
    <source>
        <dbReference type="EMBL" id="MQM10041.1"/>
    </source>
</evidence>
<gene>
    <name evidence="1" type="ORF">Taro_042928</name>
</gene>